<feature type="binding site" evidence="7">
    <location>
        <position position="424"/>
    </location>
    <ligand>
        <name>phosphoenolpyruvate</name>
        <dbReference type="ChEBI" id="CHEBI:58702"/>
    </ligand>
</feature>
<evidence type="ECO:0000313" key="10">
    <source>
        <dbReference type="EMBL" id="MFC4825202.1"/>
    </source>
</evidence>
<dbReference type="GO" id="GO:0003866">
    <property type="term" value="F:3-phosphoshikimate 1-carboxyvinyltransferase activity"/>
    <property type="evidence" value="ECO:0007669"/>
    <property type="project" value="UniProtKB-UniRule"/>
</dbReference>
<feature type="binding site" evidence="7">
    <location>
        <position position="180"/>
    </location>
    <ligand>
        <name>phosphoenolpyruvate</name>
        <dbReference type="ChEBI" id="CHEBI:58702"/>
    </ligand>
</feature>
<dbReference type="GO" id="GO:0008652">
    <property type="term" value="P:amino acid biosynthetic process"/>
    <property type="evidence" value="ECO:0007669"/>
    <property type="project" value="UniProtKB-KW"/>
</dbReference>
<comment type="caution">
    <text evidence="10">The sequence shown here is derived from an EMBL/GenBank/DDBJ whole genome shotgun (WGS) entry which is preliminary data.</text>
</comment>
<dbReference type="Pfam" id="PF00275">
    <property type="entry name" value="EPSP_synthase"/>
    <property type="match status" value="2"/>
</dbReference>
<dbReference type="SUPFAM" id="SSF55205">
    <property type="entry name" value="EPT/RTPC-like"/>
    <property type="match status" value="1"/>
</dbReference>
<dbReference type="EC" id="2.5.1.19" evidence="7"/>
<dbReference type="HAMAP" id="MF_00210">
    <property type="entry name" value="EPSP_synth"/>
    <property type="match status" value="1"/>
</dbReference>
<dbReference type="PROSITE" id="PS00104">
    <property type="entry name" value="EPSP_SYNTHASE_1"/>
    <property type="match status" value="1"/>
</dbReference>
<evidence type="ECO:0000256" key="4">
    <source>
        <dbReference type="ARBA" id="ARBA00022679"/>
    </source>
</evidence>
<feature type="binding site" evidence="7">
    <location>
        <position position="133"/>
    </location>
    <ligand>
        <name>phosphoenolpyruvate</name>
        <dbReference type="ChEBI" id="CHEBI:58702"/>
    </ligand>
</feature>
<feature type="binding site" evidence="7">
    <location>
        <position position="25"/>
    </location>
    <ligand>
        <name>3-phosphoshikimate</name>
        <dbReference type="ChEBI" id="CHEBI:145989"/>
    </ligand>
</feature>
<keyword evidence="11" id="KW-1185">Reference proteome</keyword>
<feature type="domain" description="Enolpyruvate transferase" evidence="9">
    <location>
        <begin position="7"/>
        <end position="225"/>
    </location>
</feature>
<feature type="binding site" evidence="7">
    <location>
        <position position="377"/>
    </location>
    <ligand>
        <name>3-phosphoshikimate</name>
        <dbReference type="ChEBI" id="CHEBI:145989"/>
    </ligand>
</feature>
<gene>
    <name evidence="7 10" type="primary">aroA</name>
    <name evidence="10" type="ORF">ACFO9K_13140</name>
</gene>
<dbReference type="GO" id="GO:0009073">
    <property type="term" value="P:aromatic amino acid family biosynthetic process"/>
    <property type="evidence" value="ECO:0007669"/>
    <property type="project" value="UniProtKB-KW"/>
</dbReference>
<evidence type="ECO:0000256" key="5">
    <source>
        <dbReference type="ARBA" id="ARBA00023141"/>
    </source>
</evidence>
<evidence type="ECO:0000259" key="9">
    <source>
        <dbReference type="Pfam" id="PF00275"/>
    </source>
</evidence>
<dbReference type="Proteomes" id="UP001595945">
    <property type="component" value="Unassembled WGS sequence"/>
</dbReference>
<evidence type="ECO:0000256" key="7">
    <source>
        <dbReference type="HAMAP-Rule" id="MF_00210"/>
    </source>
</evidence>
<feature type="binding site" evidence="7">
    <location>
        <position position="206"/>
    </location>
    <ligand>
        <name>3-phosphoshikimate</name>
        <dbReference type="ChEBI" id="CHEBI:145989"/>
    </ligand>
</feature>
<feature type="binding site" evidence="7">
    <location>
        <position position="178"/>
    </location>
    <ligand>
        <name>3-phosphoshikimate</name>
        <dbReference type="ChEBI" id="CHEBI:145989"/>
    </ligand>
</feature>
<dbReference type="InterPro" id="IPR013792">
    <property type="entry name" value="RNA3'P_cycl/enolpyr_Trfase_a/b"/>
</dbReference>
<accession>A0ABD5Q395</accession>
<dbReference type="InterPro" id="IPR006264">
    <property type="entry name" value="EPSP_synthase"/>
</dbReference>
<keyword evidence="3 7" id="KW-0028">Amino-acid biosynthesis</keyword>
<dbReference type="PROSITE" id="PS00885">
    <property type="entry name" value="EPSP_SYNTHASE_2"/>
    <property type="match status" value="1"/>
</dbReference>
<dbReference type="PIRSF" id="PIRSF000505">
    <property type="entry name" value="EPSPS"/>
    <property type="match status" value="1"/>
</dbReference>
<dbReference type="InterPro" id="IPR036968">
    <property type="entry name" value="Enolpyruvate_Tfrase_sf"/>
</dbReference>
<sequence>MDVEIEPSTLSGRARAPSSKSYTHRAILAAGYSGGALVYDPLVSADTKATMRAVDALGGTVELRSTSSRTQSDEDVTRESDHLDVDGFDGRPEVPGDVLDCGNSGTTMRLVTAAAALADGLTVLTGDGSLRSRPHGPLLEAVEELDGRAESTRDNGQAPLVVGGPVSGGSVSMPGDVSSQFVSALLMAGAVTDEGIEIELETELKSAPYVDITLELLDEFGVEAGKENLSGEGDGENGKSGENAEAEAGSGGGTYYVEGGQFYEPEDGEYHVPGDFSSISYLLGAGAVAADEDAAVRVGGAYPSAQGDSKIVGVLGRMGADVDWNRDDGVITVERSSLSGVEVDVGDTPDLLPTIAALGAVADGETRIVNCEHVRYKETDRVSAMAEELAKLGAETEETEDTLTVVGDESDLTGGEVDGRGDHRIVMALSVAALAADGPTTIAGGEHVDVSFPDFFEMLYELGATVNR</sequence>
<comment type="caution">
    <text evidence="7">Lacks conserved residue(s) required for the propagation of feature annotation.</text>
</comment>
<evidence type="ECO:0000256" key="2">
    <source>
        <dbReference type="ARBA" id="ARBA00009948"/>
    </source>
</evidence>
<evidence type="ECO:0000313" key="11">
    <source>
        <dbReference type="Proteomes" id="UP001595945"/>
    </source>
</evidence>
<evidence type="ECO:0000256" key="3">
    <source>
        <dbReference type="ARBA" id="ARBA00022605"/>
    </source>
</evidence>
<dbReference type="InterPro" id="IPR023193">
    <property type="entry name" value="EPSP_synthase_CS"/>
</dbReference>
<keyword evidence="4 7" id="KW-0808">Transferase</keyword>
<keyword evidence="5 7" id="KW-0057">Aromatic amino acid biosynthesis</keyword>
<comment type="catalytic activity">
    <reaction evidence="6">
        <text>3-phosphoshikimate + phosphoenolpyruvate = 5-O-(1-carboxyvinyl)-3-phosphoshikimate + phosphate</text>
        <dbReference type="Rhea" id="RHEA:21256"/>
        <dbReference type="ChEBI" id="CHEBI:43474"/>
        <dbReference type="ChEBI" id="CHEBI:57701"/>
        <dbReference type="ChEBI" id="CHEBI:58702"/>
        <dbReference type="ChEBI" id="CHEBI:145989"/>
        <dbReference type="EC" id="2.5.1.19"/>
    </reaction>
    <physiologicalReaction direction="left-to-right" evidence="6">
        <dbReference type="Rhea" id="RHEA:21257"/>
    </physiologicalReaction>
</comment>
<dbReference type="RefSeq" id="WP_254269102.1">
    <property type="nucleotide sequence ID" value="NZ_CP100400.1"/>
</dbReference>
<dbReference type="GO" id="GO:0009423">
    <property type="term" value="P:chorismate biosynthetic process"/>
    <property type="evidence" value="ECO:0007669"/>
    <property type="project" value="UniProtKB-UniRule"/>
</dbReference>
<feature type="binding site" evidence="7">
    <location>
        <position position="350"/>
    </location>
    <ligand>
        <name>3-phosphoshikimate</name>
        <dbReference type="ChEBI" id="CHEBI:145989"/>
    </ligand>
</feature>
<evidence type="ECO:0000256" key="1">
    <source>
        <dbReference type="ARBA" id="ARBA00004811"/>
    </source>
</evidence>
<feature type="region of interest" description="Disordered" evidence="8">
    <location>
        <begin position="1"/>
        <end position="21"/>
    </location>
</feature>
<feature type="binding site" evidence="7">
    <location>
        <position position="20"/>
    </location>
    <ligand>
        <name>phosphoenolpyruvate</name>
        <dbReference type="ChEBI" id="CHEBI:58702"/>
    </ligand>
</feature>
<comment type="similarity">
    <text evidence="2 7">Belongs to the EPSP synthase family.</text>
</comment>
<organism evidence="10 11">
    <name type="scientific">Halorussus aquaticus</name>
    <dbReference type="NCBI Taxonomy" id="2953748"/>
    <lineage>
        <taxon>Archaea</taxon>
        <taxon>Methanobacteriati</taxon>
        <taxon>Methanobacteriota</taxon>
        <taxon>Stenosarchaea group</taxon>
        <taxon>Halobacteria</taxon>
        <taxon>Halobacteriales</taxon>
        <taxon>Haladaptataceae</taxon>
        <taxon>Halorussus</taxon>
    </lineage>
</organism>
<dbReference type="Gene3D" id="3.65.10.10">
    <property type="entry name" value="Enolpyruvate transferase domain"/>
    <property type="match status" value="2"/>
</dbReference>
<feature type="domain" description="Enolpyruvate transferase" evidence="9">
    <location>
        <begin position="253"/>
        <end position="459"/>
    </location>
</feature>
<dbReference type="AlphaFoldDB" id="A0ABD5Q395"/>
<feature type="binding site" evidence="7">
    <location>
        <position position="180"/>
    </location>
    <ligand>
        <name>3-phosphoshikimate</name>
        <dbReference type="ChEBI" id="CHEBI:145989"/>
    </ligand>
</feature>
<comment type="subunit">
    <text evidence="7">Monomer.</text>
</comment>
<dbReference type="InterPro" id="IPR001986">
    <property type="entry name" value="Enolpyruvate_Tfrase_dom"/>
</dbReference>
<feature type="binding site" evidence="7">
    <location>
        <position position="20"/>
    </location>
    <ligand>
        <name>3-phosphoshikimate</name>
        <dbReference type="ChEBI" id="CHEBI:145989"/>
    </ligand>
</feature>
<evidence type="ECO:0000256" key="6">
    <source>
        <dbReference type="ARBA" id="ARBA00044633"/>
    </source>
</evidence>
<evidence type="ECO:0000256" key="8">
    <source>
        <dbReference type="SAM" id="MobiDB-lite"/>
    </source>
</evidence>
<reference evidence="10 11" key="1">
    <citation type="journal article" date="2019" name="Int. J. Syst. Evol. Microbiol.">
        <title>The Global Catalogue of Microorganisms (GCM) 10K type strain sequencing project: providing services to taxonomists for standard genome sequencing and annotation.</title>
        <authorList>
            <consortium name="The Broad Institute Genomics Platform"/>
            <consortium name="The Broad Institute Genome Sequencing Center for Infectious Disease"/>
            <person name="Wu L."/>
            <person name="Ma J."/>
        </authorList>
    </citation>
    <scope>NUCLEOTIDE SEQUENCE [LARGE SCALE GENOMIC DNA]</scope>
    <source>
        <strain evidence="10 11">XZYJ18</strain>
    </source>
</reference>
<dbReference type="GO" id="GO:0005737">
    <property type="term" value="C:cytoplasm"/>
    <property type="evidence" value="ECO:0007669"/>
    <property type="project" value="UniProtKB-SubCell"/>
</dbReference>
<comment type="function">
    <text evidence="7">Catalyzes the transfer of the enolpyruvyl moiety of phosphoenolpyruvate (PEP) to the 5-hydroxyl of shikimate-3-phosphate (S3P) to produce enolpyruvyl shikimate-3-phosphate and inorganic phosphate.</text>
</comment>
<dbReference type="NCBIfam" id="TIGR01356">
    <property type="entry name" value="aroA"/>
    <property type="match status" value="1"/>
</dbReference>
<feature type="binding site" evidence="7">
    <location>
        <position position="179"/>
    </location>
    <ligand>
        <name>3-phosphoshikimate</name>
        <dbReference type="ChEBI" id="CHEBI:145989"/>
    </ligand>
</feature>
<keyword evidence="7" id="KW-0963">Cytoplasm</keyword>
<name>A0ABD5Q395_9EURY</name>
<feature type="binding site" evidence="7">
    <location>
        <position position="381"/>
    </location>
    <ligand>
        <name>phosphoenolpyruvate</name>
        <dbReference type="ChEBI" id="CHEBI:58702"/>
    </ligand>
</feature>
<feature type="active site" description="Proton acceptor" evidence="7">
    <location>
        <position position="350"/>
    </location>
</feature>
<dbReference type="PANTHER" id="PTHR21090">
    <property type="entry name" value="AROM/DEHYDROQUINATE SYNTHASE"/>
    <property type="match status" value="1"/>
</dbReference>
<protein>
    <recommendedName>
        <fullName evidence="7">3-phosphoshikimate 1-carboxyvinyltransferase</fullName>
        <ecNumber evidence="7">2.5.1.19</ecNumber>
    </recommendedName>
    <alternativeName>
        <fullName evidence="7">5-enolpyruvylshikimate-3-phosphate synthase</fullName>
        <shortName evidence="7">EPSP synthase</shortName>
        <shortName evidence="7">EPSPS</shortName>
    </alternativeName>
</protein>
<proteinExistence type="inferred from homology"/>
<feature type="binding site" evidence="7">
    <location>
        <position position="21"/>
    </location>
    <ligand>
        <name>3-phosphoshikimate</name>
        <dbReference type="ChEBI" id="CHEBI:145989"/>
    </ligand>
</feature>
<comment type="subcellular location">
    <subcellularLocation>
        <location evidence="7">Cytoplasm</location>
    </subcellularLocation>
</comment>
<dbReference type="EMBL" id="JBHSHT010000002">
    <property type="protein sequence ID" value="MFC4825202.1"/>
    <property type="molecule type" value="Genomic_DNA"/>
</dbReference>
<dbReference type="GeneID" id="73044086"/>
<comment type="pathway">
    <text evidence="1">Metabolic intermediate biosynthesis; chorismate biosynthesis; chorismate from D-erythrose 4-phosphate and phosphoenolpyruvate: step 6/7.</text>
</comment>
<feature type="region of interest" description="Disordered" evidence="8">
    <location>
        <begin position="226"/>
        <end position="251"/>
    </location>
</feature>
<dbReference type="PANTHER" id="PTHR21090:SF5">
    <property type="entry name" value="PENTAFUNCTIONAL AROM POLYPEPTIDE"/>
    <property type="match status" value="1"/>
</dbReference>
<feature type="binding site" evidence="7">
    <location>
        <position position="105"/>
    </location>
    <ligand>
        <name>phosphoenolpyruvate</name>
        <dbReference type="ChEBI" id="CHEBI:58702"/>
    </ligand>
</feature>
<dbReference type="CDD" id="cd01556">
    <property type="entry name" value="EPSP_synthase"/>
    <property type="match status" value="1"/>
</dbReference>